<dbReference type="EMBL" id="BTSY01000002">
    <property type="protein sequence ID" value="GMT14945.1"/>
    <property type="molecule type" value="Genomic_DNA"/>
</dbReference>
<evidence type="ECO:0000256" key="1">
    <source>
        <dbReference type="SAM" id="MobiDB-lite"/>
    </source>
</evidence>
<sequence length="149" mass="16446">KSVASHASSALIVPPPSPRLYVATSSNKLISHSLQNSHFYFVTCDAGMRSVLTTIRRRHRTRRTCVSQDATPPRISCSPVSMREPTVESVPHAVPHGYHSCGRHGPSQAHFRSRSSQSGKPSTEIRLQRAQGYIEGLAQQEHDTASSYR</sequence>
<comment type="caution">
    <text evidence="2">The sequence shown here is derived from an EMBL/GenBank/DDBJ whole genome shotgun (WGS) entry which is preliminary data.</text>
</comment>
<organism evidence="2 3">
    <name type="scientific">Pristionchus fissidentatus</name>
    <dbReference type="NCBI Taxonomy" id="1538716"/>
    <lineage>
        <taxon>Eukaryota</taxon>
        <taxon>Metazoa</taxon>
        <taxon>Ecdysozoa</taxon>
        <taxon>Nematoda</taxon>
        <taxon>Chromadorea</taxon>
        <taxon>Rhabditida</taxon>
        <taxon>Rhabditina</taxon>
        <taxon>Diplogasteromorpha</taxon>
        <taxon>Diplogasteroidea</taxon>
        <taxon>Neodiplogasteridae</taxon>
        <taxon>Pristionchus</taxon>
    </lineage>
</organism>
<reference evidence="2" key="1">
    <citation type="submission" date="2023-10" db="EMBL/GenBank/DDBJ databases">
        <title>Genome assembly of Pristionchus species.</title>
        <authorList>
            <person name="Yoshida K."/>
            <person name="Sommer R.J."/>
        </authorList>
    </citation>
    <scope>NUCLEOTIDE SEQUENCE</scope>
    <source>
        <strain evidence="2">RS5133</strain>
    </source>
</reference>
<feature type="region of interest" description="Disordered" evidence="1">
    <location>
        <begin position="91"/>
        <end position="149"/>
    </location>
</feature>
<protein>
    <submittedName>
        <fullName evidence="2">Uncharacterized protein</fullName>
    </submittedName>
</protein>
<gene>
    <name evidence="2" type="ORF">PFISCL1PPCAC_6242</name>
</gene>
<evidence type="ECO:0000313" key="3">
    <source>
        <dbReference type="Proteomes" id="UP001432322"/>
    </source>
</evidence>
<dbReference type="Proteomes" id="UP001432322">
    <property type="component" value="Unassembled WGS sequence"/>
</dbReference>
<evidence type="ECO:0000313" key="2">
    <source>
        <dbReference type="EMBL" id="GMT14945.1"/>
    </source>
</evidence>
<dbReference type="AlphaFoldDB" id="A0AAV5V5S2"/>
<accession>A0AAV5V5S2</accession>
<proteinExistence type="predicted"/>
<feature type="compositionally biased region" description="Basic and acidic residues" evidence="1">
    <location>
        <begin position="140"/>
        <end position="149"/>
    </location>
</feature>
<keyword evidence="3" id="KW-1185">Reference proteome</keyword>
<feature type="non-terminal residue" evidence="2">
    <location>
        <position position="1"/>
    </location>
</feature>
<name>A0AAV5V5S2_9BILA</name>